<protein>
    <submittedName>
        <fullName evidence="2">Uncharacterized protein</fullName>
    </submittedName>
</protein>
<feature type="compositionally biased region" description="Acidic residues" evidence="1">
    <location>
        <begin position="169"/>
        <end position="219"/>
    </location>
</feature>
<dbReference type="InterPro" id="IPR034754">
    <property type="entry name" value="GEMIN8"/>
</dbReference>
<name>A0ABN8PII9_9CNID</name>
<dbReference type="PANTHER" id="PTHR16238:SF7">
    <property type="entry name" value="GEM-ASSOCIATED PROTEIN 8"/>
    <property type="match status" value="1"/>
</dbReference>
<feature type="non-terminal residue" evidence="2">
    <location>
        <position position="1"/>
    </location>
</feature>
<proteinExistence type="predicted"/>
<dbReference type="Proteomes" id="UP001159427">
    <property type="component" value="Unassembled WGS sequence"/>
</dbReference>
<accession>A0ABN8PII9</accession>
<evidence type="ECO:0000313" key="2">
    <source>
        <dbReference type="EMBL" id="CAH3143801.1"/>
    </source>
</evidence>
<gene>
    <name evidence="2" type="ORF">PEVE_00042994</name>
</gene>
<keyword evidence="3" id="KW-1185">Reference proteome</keyword>
<evidence type="ECO:0000256" key="1">
    <source>
        <dbReference type="SAM" id="MobiDB-lite"/>
    </source>
</evidence>
<organism evidence="2 3">
    <name type="scientific">Porites evermanni</name>
    <dbReference type="NCBI Taxonomy" id="104178"/>
    <lineage>
        <taxon>Eukaryota</taxon>
        <taxon>Metazoa</taxon>
        <taxon>Cnidaria</taxon>
        <taxon>Anthozoa</taxon>
        <taxon>Hexacorallia</taxon>
        <taxon>Scleractinia</taxon>
        <taxon>Fungiina</taxon>
        <taxon>Poritidae</taxon>
        <taxon>Porites</taxon>
    </lineage>
</organism>
<reference evidence="2 3" key="1">
    <citation type="submission" date="2022-05" db="EMBL/GenBank/DDBJ databases">
        <authorList>
            <consortium name="Genoscope - CEA"/>
            <person name="William W."/>
        </authorList>
    </citation>
    <scope>NUCLEOTIDE SEQUENCE [LARGE SCALE GENOMIC DNA]</scope>
</reference>
<dbReference type="Pfam" id="PF15348">
    <property type="entry name" value="GEMIN8"/>
    <property type="match status" value="1"/>
</dbReference>
<dbReference type="PANTHER" id="PTHR16238">
    <property type="entry name" value="GEM-ASSOCIATED PROTEIN 8"/>
    <property type="match status" value="1"/>
</dbReference>
<dbReference type="EMBL" id="CALNXI010000860">
    <property type="protein sequence ID" value="CAH3143801.1"/>
    <property type="molecule type" value="Genomic_DNA"/>
</dbReference>
<feature type="region of interest" description="Disordered" evidence="1">
    <location>
        <begin position="169"/>
        <end position="236"/>
    </location>
</feature>
<evidence type="ECO:0000313" key="3">
    <source>
        <dbReference type="Proteomes" id="UP001159427"/>
    </source>
</evidence>
<sequence>RAHFQYGDQVEARKFKLRERILNMAEPDNQEHHYRQQPTTRDDYIAFAQANANYCYQLSLWWWNVYNGYNQSWGSQLSDQNCDCECAERSVTVRCDCDYWQGEDQSDPRLQKENSCRDCPGHQMSSSFSSHCASKSGSSHFPWCPCDEIFTGIDNDKYGACNNTYEDCEDDDDVVVDDGDDDDDDDDDDDGDDDVDDDNNHDEDDEDEHIYSNNEDDYYASDNSGSDGNDSDTNMEVDDNFRKFLEQSERHRQEREQRKQEVLQEKDEYIEVGSIHLNTTTSAPSEQPGAKRKEEMNVLYGKHAPLIMSLEASLQLNYDKNCDIRQPVFWPSIPLKF</sequence>
<comment type="caution">
    <text evidence="2">The sequence shown here is derived from an EMBL/GenBank/DDBJ whole genome shotgun (WGS) entry which is preliminary data.</text>
</comment>